<evidence type="ECO:0000313" key="2">
    <source>
        <dbReference type="EMBL" id="OQR77445.1"/>
    </source>
</evidence>
<evidence type="ECO:0000256" key="1">
    <source>
        <dbReference type="SAM" id="MobiDB-lite"/>
    </source>
</evidence>
<protein>
    <submittedName>
        <fullName evidence="2">Uncharacterized protein</fullName>
    </submittedName>
</protein>
<dbReference type="AlphaFoldDB" id="A0A1V9XVE3"/>
<dbReference type="EMBL" id="MNPL01003542">
    <property type="protein sequence ID" value="OQR77445.1"/>
    <property type="molecule type" value="Genomic_DNA"/>
</dbReference>
<comment type="caution">
    <text evidence="2">The sequence shown here is derived from an EMBL/GenBank/DDBJ whole genome shotgun (WGS) entry which is preliminary data.</text>
</comment>
<evidence type="ECO:0000313" key="3">
    <source>
        <dbReference type="Proteomes" id="UP000192247"/>
    </source>
</evidence>
<dbReference type="Proteomes" id="UP000192247">
    <property type="component" value="Unassembled WGS sequence"/>
</dbReference>
<feature type="compositionally biased region" description="Basic and acidic residues" evidence="1">
    <location>
        <begin position="1"/>
        <end position="13"/>
    </location>
</feature>
<name>A0A1V9XVE3_9ACAR</name>
<keyword evidence="3" id="KW-1185">Reference proteome</keyword>
<gene>
    <name evidence="2" type="ORF">BIW11_02907</name>
</gene>
<feature type="region of interest" description="Disordered" evidence="1">
    <location>
        <begin position="1"/>
        <end position="30"/>
    </location>
</feature>
<sequence>MSLGLSREKKKESLPQPPPSTLNLDIHQFI</sequence>
<dbReference type="InParanoid" id="A0A1V9XVE3"/>
<accession>A0A1V9XVE3</accession>
<proteinExistence type="predicted"/>
<reference evidence="2 3" key="1">
    <citation type="journal article" date="2017" name="Gigascience">
        <title>Draft genome of the honey bee ectoparasitic mite, Tropilaelaps mercedesae, is shaped by the parasitic life history.</title>
        <authorList>
            <person name="Dong X."/>
            <person name="Armstrong S.D."/>
            <person name="Xia D."/>
            <person name="Makepeace B.L."/>
            <person name="Darby A.C."/>
            <person name="Kadowaki T."/>
        </authorList>
    </citation>
    <scope>NUCLEOTIDE SEQUENCE [LARGE SCALE GENOMIC DNA]</scope>
    <source>
        <strain evidence="2">Wuxi-XJTLU</strain>
    </source>
</reference>
<organism evidence="2 3">
    <name type="scientific">Tropilaelaps mercedesae</name>
    <dbReference type="NCBI Taxonomy" id="418985"/>
    <lineage>
        <taxon>Eukaryota</taxon>
        <taxon>Metazoa</taxon>
        <taxon>Ecdysozoa</taxon>
        <taxon>Arthropoda</taxon>
        <taxon>Chelicerata</taxon>
        <taxon>Arachnida</taxon>
        <taxon>Acari</taxon>
        <taxon>Parasitiformes</taxon>
        <taxon>Mesostigmata</taxon>
        <taxon>Gamasina</taxon>
        <taxon>Dermanyssoidea</taxon>
        <taxon>Laelapidae</taxon>
        <taxon>Tropilaelaps</taxon>
    </lineage>
</organism>